<dbReference type="InterPro" id="IPR032183">
    <property type="entry name" value="PKD-like"/>
</dbReference>
<evidence type="ECO:0000313" key="2">
    <source>
        <dbReference type="Proteomes" id="UP000281028"/>
    </source>
</evidence>
<evidence type="ECO:0000313" key="1">
    <source>
        <dbReference type="EMBL" id="NSL88855.1"/>
    </source>
</evidence>
<accession>A0A433WJB3</accession>
<name>A0A433WJB3_9BACT</name>
<keyword evidence="2" id="KW-1185">Reference proteome</keyword>
<comment type="caution">
    <text evidence="1">The sequence shown here is derived from an EMBL/GenBank/DDBJ whole genome shotgun (WGS) entry which is preliminary data.</text>
</comment>
<dbReference type="Proteomes" id="UP000281028">
    <property type="component" value="Unassembled WGS sequence"/>
</dbReference>
<dbReference type="OrthoDB" id="1095195at2"/>
<dbReference type="EMBL" id="RIAR02000001">
    <property type="protein sequence ID" value="NSL88855.1"/>
    <property type="molecule type" value="Genomic_DNA"/>
</dbReference>
<protein>
    <submittedName>
        <fullName evidence="1">Uncharacterized protein</fullName>
    </submittedName>
</protein>
<sequence length="505" mass="57531">MKRNHLKLLMAAFFVCLLHTSCYKDLGNYDYHEINSMDSVTNIKGEYLMLFKDTLRINPKLFPTMDKDVKKRYSFRWEALVDGVTRIPGDSSLYLVGTGRNLEYPVALRPAAYDMFYRVKDEETGVEWLYRFKLKVQSAVYTGWLVLCNVNGMSRLDMISVLGDSSRVINDVLSFTNAGIPPQPSPRQIVFAYRSNGDQIYLNSAAGINRLDGEGLGWKSTYNIRYEMLVPVPVEYKPDYFYNTPKYPGIDYLIEGDRVYFQNIMYGMKGFGVRINRVDEEKDFFQPAPFIAGGNDAANLYVLYDKTQRRFVTHNALANNCSSLADGTLFSYKTGRELVFMSNTNYNGGDIFAIMKDNAGKYYTYCFRVTRNGVAQSYYTEMTDATDIGQAATFAVSNQLGYIFYAAGGKLYEYDVFTKKSFVMADLGDKKVSVLKTFDFGFGRFKEPYITIGRQLIVGAYDPSQPDDVNGTLYRYNIPARNEPLVLDKSFTGLGKPADIAYRER</sequence>
<proteinExistence type="predicted"/>
<dbReference type="RefSeq" id="WP_127037952.1">
    <property type="nucleotide sequence ID" value="NZ_JAABOK010000012.1"/>
</dbReference>
<gene>
    <name evidence="1" type="ORF">ECE50_018585</name>
</gene>
<reference evidence="1" key="1">
    <citation type="submission" date="2020-05" db="EMBL/GenBank/DDBJ databases">
        <title>Chitinophaga laudate sp. nov., isolated from a tropical peat swamp.</title>
        <authorList>
            <person name="Goh C.B.S."/>
            <person name="Lee M.S."/>
            <person name="Parimannan S."/>
            <person name="Pasbakhsh P."/>
            <person name="Yule C.M."/>
            <person name="Rajandas H."/>
            <person name="Loke S."/>
            <person name="Croft L."/>
            <person name="Tan J.B.L."/>
        </authorList>
    </citation>
    <scope>NUCLEOTIDE SEQUENCE</scope>
    <source>
        <strain evidence="1">Mgbs1</strain>
    </source>
</reference>
<dbReference type="AlphaFoldDB" id="A0A433WJB3"/>
<organism evidence="1 2">
    <name type="scientific">Chitinophaga solisilvae</name>
    <dbReference type="NCBI Taxonomy" id="1233460"/>
    <lineage>
        <taxon>Bacteria</taxon>
        <taxon>Pseudomonadati</taxon>
        <taxon>Bacteroidota</taxon>
        <taxon>Chitinophagia</taxon>
        <taxon>Chitinophagales</taxon>
        <taxon>Chitinophagaceae</taxon>
        <taxon>Chitinophaga</taxon>
    </lineage>
</organism>
<dbReference type="Pfam" id="PF16407">
    <property type="entry name" value="PKD_2"/>
    <property type="match status" value="1"/>
</dbReference>